<evidence type="ECO:0000313" key="2">
    <source>
        <dbReference type="Proteomes" id="UP000248423"/>
    </source>
</evidence>
<evidence type="ECO:0000313" key="1">
    <source>
        <dbReference type="EMBL" id="PYI01177.1"/>
    </source>
</evidence>
<dbReference type="EMBL" id="KZ826423">
    <property type="protein sequence ID" value="PYI01177.1"/>
    <property type="molecule type" value="Genomic_DNA"/>
</dbReference>
<dbReference type="Proteomes" id="UP000248423">
    <property type="component" value="Unassembled WGS sequence"/>
</dbReference>
<organism evidence="1 2">
    <name type="scientific">Aspergillus sclerotiicarbonarius (strain CBS 121057 / IBT 28362)</name>
    <dbReference type="NCBI Taxonomy" id="1448318"/>
    <lineage>
        <taxon>Eukaryota</taxon>
        <taxon>Fungi</taxon>
        <taxon>Dikarya</taxon>
        <taxon>Ascomycota</taxon>
        <taxon>Pezizomycotina</taxon>
        <taxon>Eurotiomycetes</taxon>
        <taxon>Eurotiomycetidae</taxon>
        <taxon>Eurotiales</taxon>
        <taxon>Aspergillaceae</taxon>
        <taxon>Aspergillus</taxon>
        <taxon>Aspergillus subgen. Circumdati</taxon>
    </lineage>
</organism>
<dbReference type="AlphaFoldDB" id="A0A319DTU9"/>
<reference evidence="1 2" key="1">
    <citation type="submission" date="2018-02" db="EMBL/GenBank/DDBJ databases">
        <title>The genomes of Aspergillus section Nigri reveals drivers in fungal speciation.</title>
        <authorList>
            <consortium name="DOE Joint Genome Institute"/>
            <person name="Vesth T.C."/>
            <person name="Nybo J."/>
            <person name="Theobald S."/>
            <person name="Brandl J."/>
            <person name="Frisvad J.C."/>
            <person name="Nielsen K.F."/>
            <person name="Lyhne E.K."/>
            <person name="Kogle M.E."/>
            <person name="Kuo A."/>
            <person name="Riley R."/>
            <person name="Clum A."/>
            <person name="Nolan M."/>
            <person name="Lipzen A."/>
            <person name="Salamov A."/>
            <person name="Henrissat B."/>
            <person name="Wiebenga A."/>
            <person name="De vries R.P."/>
            <person name="Grigoriev I.V."/>
            <person name="Mortensen U.H."/>
            <person name="Andersen M.R."/>
            <person name="Baker S.E."/>
        </authorList>
    </citation>
    <scope>NUCLEOTIDE SEQUENCE [LARGE SCALE GENOMIC DNA]</scope>
    <source>
        <strain evidence="1 2">CBS 121057</strain>
    </source>
</reference>
<proteinExistence type="predicted"/>
<keyword evidence="2" id="KW-1185">Reference proteome</keyword>
<accession>A0A319DTU9</accession>
<gene>
    <name evidence="1" type="ORF">BO78DRAFT_423821</name>
</gene>
<dbReference type="OrthoDB" id="4354527at2759"/>
<name>A0A319DTU9_ASPSB</name>
<protein>
    <submittedName>
        <fullName evidence="1">Uncharacterized protein</fullName>
    </submittedName>
</protein>
<sequence length="135" mass="14801">MASNLPENVKNLIADMRERIENKTALRIKQDKKGWEYGGPELKELALSLKDQLANEGYDVRGCTVWHFLRGANIKNPTKGLILLLINGEATLSPGGPLTSERIAYIKDEPSLLTGANGADVVFVVIEPDGDQKTI</sequence>
<dbReference type="VEuPathDB" id="FungiDB:BO78DRAFT_423821"/>